<dbReference type="Pfam" id="PF00665">
    <property type="entry name" value="rve"/>
    <property type="match status" value="1"/>
</dbReference>
<dbReference type="SUPFAM" id="SSF53098">
    <property type="entry name" value="Ribonuclease H-like"/>
    <property type="match status" value="1"/>
</dbReference>
<evidence type="ECO:0000259" key="12">
    <source>
        <dbReference type="Pfam" id="PF22936"/>
    </source>
</evidence>
<dbReference type="GO" id="GO:0016020">
    <property type="term" value="C:membrane"/>
    <property type="evidence" value="ECO:0007669"/>
    <property type="project" value="UniProtKB-SubCell"/>
</dbReference>
<dbReference type="CDD" id="cd09272">
    <property type="entry name" value="RNase_HI_RT_Ty1"/>
    <property type="match status" value="1"/>
</dbReference>
<proteinExistence type="predicted"/>
<dbReference type="Pfam" id="PF12819">
    <property type="entry name" value="Malectin_like"/>
    <property type="match status" value="2"/>
</dbReference>
<feature type="domain" description="Malectin-like" evidence="11">
    <location>
        <begin position="44"/>
        <end position="121"/>
    </location>
</feature>
<name>A5AWA5_VITVI</name>
<feature type="region of interest" description="Disordered" evidence="7">
    <location>
        <begin position="782"/>
        <end position="808"/>
    </location>
</feature>
<dbReference type="InterPro" id="IPR001584">
    <property type="entry name" value="Integrase_cat-core"/>
</dbReference>
<dbReference type="PANTHER" id="PTHR11439">
    <property type="entry name" value="GAG-POL-RELATED RETROTRANSPOSON"/>
    <property type="match status" value="1"/>
</dbReference>
<evidence type="ECO:0000256" key="2">
    <source>
        <dbReference type="ARBA" id="ARBA00022692"/>
    </source>
</evidence>
<evidence type="ECO:0000313" key="14">
    <source>
        <dbReference type="EMBL" id="CAN64963.1"/>
    </source>
</evidence>
<reference evidence="14" key="1">
    <citation type="journal article" date="2007" name="PLoS ONE">
        <title>The first genome sequence of an elite grapevine cultivar (Pinot noir Vitis vinifera L.): coping with a highly heterozygous genome.</title>
        <authorList>
            <person name="Velasco R."/>
            <person name="Zharkikh A."/>
            <person name="Troggio M."/>
            <person name="Cartwright D.A."/>
            <person name="Cestaro A."/>
            <person name="Pruss D."/>
            <person name="Pindo M."/>
            <person name="FitzGerald L.M."/>
            <person name="Vezzulli S."/>
            <person name="Reid J."/>
            <person name="Malacarne G."/>
            <person name="Iliev D."/>
            <person name="Coppola G."/>
            <person name="Wardell B."/>
            <person name="Micheletti D."/>
            <person name="Macalma T."/>
            <person name="Facci M."/>
            <person name="Mitchell J.T."/>
            <person name="Perazzolli M."/>
            <person name="Eldredge G."/>
            <person name="Gatto P."/>
            <person name="Oyzerski R."/>
            <person name="Moretto M."/>
            <person name="Gutin N."/>
            <person name="Stefanini M."/>
            <person name="Chen Y."/>
            <person name="Segala C."/>
            <person name="Davenport C."/>
            <person name="Dematte L."/>
            <person name="Mraz A."/>
            <person name="Battilana J."/>
            <person name="Stormo K."/>
            <person name="Costa F."/>
            <person name="Tao Q."/>
            <person name="Si-Ammour A."/>
            <person name="Harkins T."/>
            <person name="Lackey A."/>
            <person name="Perbost C."/>
            <person name="Taillon B."/>
            <person name="Stella A."/>
            <person name="Solovyev V."/>
            <person name="Fawcett J.A."/>
            <person name="Sterck L."/>
            <person name="Vandepoele K."/>
            <person name="Grando S.M."/>
            <person name="Toppo S."/>
            <person name="Moser C."/>
            <person name="Lanchbury J."/>
            <person name="Bogden R."/>
            <person name="Skolnick M."/>
            <person name="Sgaramella V."/>
            <person name="Bhatnagar S.K."/>
            <person name="Fontana P."/>
            <person name="Gutin A."/>
            <person name="Van de Peer Y."/>
            <person name="Salamini F."/>
            <person name="Viola R."/>
        </authorList>
    </citation>
    <scope>NUCLEOTIDE SEQUENCE</scope>
</reference>
<keyword evidence="5" id="KW-1133">Transmembrane helix</keyword>
<feature type="region of interest" description="Disordered" evidence="7">
    <location>
        <begin position="262"/>
        <end position="286"/>
    </location>
</feature>
<dbReference type="Gene3D" id="3.30.420.10">
    <property type="entry name" value="Ribonuclease H-like superfamily/Ribonuclease H"/>
    <property type="match status" value="1"/>
</dbReference>
<dbReference type="EMBL" id="AM437919">
    <property type="protein sequence ID" value="CAN64963.1"/>
    <property type="molecule type" value="Genomic_DNA"/>
</dbReference>
<dbReference type="Pfam" id="PF25597">
    <property type="entry name" value="SH3_retrovirus"/>
    <property type="match status" value="1"/>
</dbReference>
<feature type="domain" description="Retroviral polymerase SH3-like" evidence="13">
    <location>
        <begin position="668"/>
        <end position="726"/>
    </location>
</feature>
<evidence type="ECO:0000256" key="1">
    <source>
        <dbReference type="ARBA" id="ARBA00004167"/>
    </source>
</evidence>
<keyword evidence="4" id="KW-0064">Aspartyl protease</keyword>
<feature type="domain" description="Reverse transcriptase Ty1/copia-type" evidence="10">
    <location>
        <begin position="859"/>
        <end position="969"/>
    </location>
</feature>
<feature type="compositionally biased region" description="Low complexity" evidence="7">
    <location>
        <begin position="271"/>
        <end position="284"/>
    </location>
</feature>
<evidence type="ECO:0000256" key="8">
    <source>
        <dbReference type="SAM" id="SignalP"/>
    </source>
</evidence>
<dbReference type="InterPro" id="IPR036397">
    <property type="entry name" value="RNaseH_sf"/>
</dbReference>
<dbReference type="InterPro" id="IPR057670">
    <property type="entry name" value="SH3_retrovirus"/>
</dbReference>
<evidence type="ECO:0000259" key="10">
    <source>
        <dbReference type="Pfam" id="PF07727"/>
    </source>
</evidence>
<feature type="signal peptide" evidence="8">
    <location>
        <begin position="1"/>
        <end position="23"/>
    </location>
</feature>
<keyword evidence="4" id="KW-0645">Protease</keyword>
<evidence type="ECO:0000259" key="9">
    <source>
        <dbReference type="Pfam" id="PF00665"/>
    </source>
</evidence>
<evidence type="ECO:0000259" key="13">
    <source>
        <dbReference type="Pfam" id="PF25597"/>
    </source>
</evidence>
<dbReference type="Pfam" id="PF22936">
    <property type="entry name" value="Pol_BBD"/>
    <property type="match status" value="1"/>
</dbReference>
<accession>A5AWA5</accession>
<dbReference type="ExpressionAtlas" id="A5AWA5">
    <property type="expression patterns" value="baseline and differential"/>
</dbReference>
<evidence type="ECO:0000259" key="11">
    <source>
        <dbReference type="Pfam" id="PF12819"/>
    </source>
</evidence>
<dbReference type="InterPro" id="IPR043502">
    <property type="entry name" value="DNA/RNA_pol_sf"/>
</dbReference>
<feature type="compositionally biased region" description="Pro residues" evidence="7">
    <location>
        <begin position="790"/>
        <end position="803"/>
    </location>
</feature>
<dbReference type="PANTHER" id="PTHR11439:SF461">
    <property type="entry name" value="OS10G0432200 PROTEIN"/>
    <property type="match status" value="1"/>
</dbReference>
<feature type="domain" description="Retrovirus-related Pol polyprotein from transposon TNT 1-94-like beta-barrel" evidence="12">
    <location>
        <begin position="322"/>
        <end position="398"/>
    </location>
</feature>
<dbReference type="InterPro" id="IPR013103">
    <property type="entry name" value="RVT_2"/>
</dbReference>
<feature type="domain" description="Integrase catalytic" evidence="9">
    <location>
        <begin position="497"/>
        <end position="593"/>
    </location>
</feature>
<evidence type="ECO:0000256" key="7">
    <source>
        <dbReference type="SAM" id="MobiDB-lite"/>
    </source>
</evidence>
<sequence length="1318" mass="148811">MDGRPTLIWLLIISLHGLGWVSGPFHGIQPGRRELTAREGFISIDCGIAPGSHYMDDKFQILYVSDEDFIDTGINYNVSEEYIDDDPLKQFMNIRSFPEGNKNCYTLRPEGGNKYLIRARFRADDVFDRIWNILAWSDEWDTRKAPYESSSLSYSEYKLPMSVMMDAVIPVDISEPWIFSLDLDDDPSQNLYIYMHFAEVQELGEGDIREFTVSLNEDDSWGGGEPEHQLDTNQLRHQLGMNQRPGHTIETCYRRNKSTTVVANTEPTPPTASTSAESQSSGSTINLSSTELQEIIAQAVRMAGNASPSTALSVLPGKSQTWLFYSACCNHMTPHSSLFSNLDPAPHPLNIHIADGSTMHGNSLGFVSTSNLSVPEVFHVPDLSYNLCSMGQLAELGYRLIFYYFRCIVQDPRTRQELGTGPRVGRMFPVNNLHLPPVAPVSVVAAAAAVSSLPSLALWHSCLGHAPSSRVQQLVSRGKQPTLPFNNSESISNSIFELIHSDVWGPSPIASIGGSRYFVVFIDDYSRYSWIFPMKSRFEILPIYSNFAKMDETQFSKRIKTFRSDNALEYTQYAFQALLHSYGIVHHLTCPGTSQQKCRAERKLRHILDTVCALLLSAKVPVPFWGEVGLHAIHAINRIPSAVIHNQTPYERLFGSPPGYHHLRSFGSACFVLLQPHEHKKLEPRSRLYCFLGYGETQKGYRCYDPVSHCLRVSRNVVFWEHRLFVELSHFRSSLTNSSILEIFPNESLVPSTNTFDPPLDFSQDIFYASPRQVVDEQIDDELPHFEPGSPAPALPEDPPQDIPPRHSTRVRSIPPHLLDYHCYTALATLHEPRTYREAFTDPLWQIAMKEELDALTKNHTWDLVTFPPEQSMVGCKWIYKIKTRSDGSVERYKARLVAKGFTQEYGIDYEETFAPVARISSVRALLAVVAARKWDLFQMDVKNAFLNGDLSEEVYMQPPPGLSVESNKFSSTIFRLGYTASPYNSALFLRRTDKGTILLLLYVDDMIITGDDLSGIQELKDFLSQQFEMKDLGHLNYFLGLEITHSTDGLYITQAKYASDLLSQAGLTDSKTVDTPVELNVHLTPSRGKPLSNPSLYRRLVGSLVYLTVTRPDISYAVHQVSQYLSAPRSTHYAAVLCILRYLKGTLFHGLFYSAQSPLVLRAFSDADWAGDPIDHRSTTGYCFLLGSSLISWRSKKQTFVAHSSTEAEYRALADTTSELLWLRWLLKDLGVSTSSATPLYCDNQSAIHIAHNDVFHERTKHIDIDCHFIRYHLIHGALKLFSVSSKDQLADIFTKSLPKRRTRDLVDNLKLVSHPP</sequence>
<dbReference type="InterPro" id="IPR024788">
    <property type="entry name" value="Malectin-like_Carb-bd_dom"/>
</dbReference>
<dbReference type="GO" id="GO:0015074">
    <property type="term" value="P:DNA integration"/>
    <property type="evidence" value="ECO:0007669"/>
    <property type="project" value="InterPro"/>
</dbReference>
<dbReference type="GO" id="GO:0004190">
    <property type="term" value="F:aspartic-type endopeptidase activity"/>
    <property type="evidence" value="ECO:0007669"/>
    <property type="project" value="UniProtKB-KW"/>
</dbReference>
<protein>
    <submittedName>
        <fullName evidence="14">Uncharacterized protein</fullName>
    </submittedName>
</protein>
<keyword evidence="4" id="KW-0378">Hydrolase</keyword>
<dbReference type="SUPFAM" id="SSF56672">
    <property type="entry name" value="DNA/RNA polymerases"/>
    <property type="match status" value="1"/>
</dbReference>
<dbReference type="InterPro" id="IPR054722">
    <property type="entry name" value="PolX-like_BBD"/>
</dbReference>
<gene>
    <name evidence="14" type="ORF">VITISV_002891</name>
</gene>
<evidence type="ECO:0000256" key="6">
    <source>
        <dbReference type="ARBA" id="ARBA00023136"/>
    </source>
</evidence>
<feature type="chain" id="PRO_5002679490" evidence="8">
    <location>
        <begin position="24"/>
        <end position="1318"/>
    </location>
</feature>
<feature type="domain" description="Malectin-like" evidence="11">
    <location>
        <begin position="123"/>
        <end position="229"/>
    </location>
</feature>
<evidence type="ECO:0000256" key="4">
    <source>
        <dbReference type="ARBA" id="ARBA00022750"/>
    </source>
</evidence>
<dbReference type="InterPro" id="IPR012337">
    <property type="entry name" value="RNaseH-like_sf"/>
</dbReference>
<keyword evidence="3 8" id="KW-0732">Signal</keyword>
<dbReference type="GO" id="GO:0003676">
    <property type="term" value="F:nucleic acid binding"/>
    <property type="evidence" value="ECO:0007669"/>
    <property type="project" value="InterPro"/>
</dbReference>
<keyword evidence="6" id="KW-0472">Membrane</keyword>
<dbReference type="Pfam" id="PF07727">
    <property type="entry name" value="RVT_2"/>
    <property type="match status" value="1"/>
</dbReference>
<comment type="subcellular location">
    <subcellularLocation>
        <location evidence="1">Membrane</location>
        <topology evidence="1">Single-pass membrane protein</topology>
    </subcellularLocation>
</comment>
<evidence type="ECO:0000256" key="3">
    <source>
        <dbReference type="ARBA" id="ARBA00022729"/>
    </source>
</evidence>
<keyword evidence="2" id="KW-0812">Transmembrane</keyword>
<evidence type="ECO:0000256" key="5">
    <source>
        <dbReference type="ARBA" id="ARBA00022989"/>
    </source>
</evidence>
<organism evidence="14">
    <name type="scientific">Vitis vinifera</name>
    <name type="common">Grape</name>
    <dbReference type="NCBI Taxonomy" id="29760"/>
    <lineage>
        <taxon>Eukaryota</taxon>
        <taxon>Viridiplantae</taxon>
        <taxon>Streptophyta</taxon>
        <taxon>Embryophyta</taxon>
        <taxon>Tracheophyta</taxon>
        <taxon>Spermatophyta</taxon>
        <taxon>Magnoliopsida</taxon>
        <taxon>eudicotyledons</taxon>
        <taxon>Gunneridae</taxon>
        <taxon>Pentapetalae</taxon>
        <taxon>rosids</taxon>
        <taxon>Vitales</taxon>
        <taxon>Vitaceae</taxon>
        <taxon>Viteae</taxon>
        <taxon>Vitis</taxon>
    </lineage>
</organism>